<evidence type="ECO:0000313" key="2">
    <source>
        <dbReference type="Proteomes" id="UP000826195"/>
    </source>
</evidence>
<reference evidence="1 2" key="1">
    <citation type="journal article" date="2021" name="J. Hered.">
        <title>A chromosome-level genome assembly of the parasitoid wasp, Cotesia glomerata (Hymenoptera: Braconidae).</title>
        <authorList>
            <person name="Pinto B.J."/>
            <person name="Weis J.J."/>
            <person name="Gamble T."/>
            <person name="Ode P.J."/>
            <person name="Paul R."/>
            <person name="Zaspel J.M."/>
        </authorList>
    </citation>
    <scope>NUCLEOTIDE SEQUENCE [LARGE SCALE GENOMIC DNA]</scope>
    <source>
        <strain evidence="1">CgM1</strain>
    </source>
</reference>
<gene>
    <name evidence="1" type="ORF">KQX54_011273</name>
</gene>
<proteinExistence type="predicted"/>
<dbReference type="EMBL" id="JAHXZJ010002982">
    <property type="protein sequence ID" value="KAH0534981.1"/>
    <property type="molecule type" value="Genomic_DNA"/>
</dbReference>
<name>A0AAV7HU83_COTGL</name>
<comment type="caution">
    <text evidence="1">The sequence shown here is derived from an EMBL/GenBank/DDBJ whole genome shotgun (WGS) entry which is preliminary data.</text>
</comment>
<organism evidence="1 2">
    <name type="scientific">Cotesia glomerata</name>
    <name type="common">Lepidopteran parasitic wasp</name>
    <name type="synonym">Apanteles glomeratus</name>
    <dbReference type="NCBI Taxonomy" id="32391"/>
    <lineage>
        <taxon>Eukaryota</taxon>
        <taxon>Metazoa</taxon>
        <taxon>Ecdysozoa</taxon>
        <taxon>Arthropoda</taxon>
        <taxon>Hexapoda</taxon>
        <taxon>Insecta</taxon>
        <taxon>Pterygota</taxon>
        <taxon>Neoptera</taxon>
        <taxon>Endopterygota</taxon>
        <taxon>Hymenoptera</taxon>
        <taxon>Apocrita</taxon>
        <taxon>Ichneumonoidea</taxon>
        <taxon>Braconidae</taxon>
        <taxon>Microgastrinae</taxon>
        <taxon>Cotesia</taxon>
    </lineage>
</organism>
<accession>A0AAV7HU83</accession>
<dbReference type="Proteomes" id="UP000826195">
    <property type="component" value="Unassembled WGS sequence"/>
</dbReference>
<sequence length="154" mass="17282">MESKLKFNRCCNPIKLLNHPARKGLRLASAKLRESWNSSRFHYLCPNCRNTLGSLKSVASGSNHGVNECDESDNGCDTGDEDFDIDEIIVDDNVSVDDSNTENCPITDPISDPITTSDSFCPELYSCKSEAILRYTIGQILRNHEPFERLTICY</sequence>
<evidence type="ECO:0000313" key="1">
    <source>
        <dbReference type="EMBL" id="KAH0534981.1"/>
    </source>
</evidence>
<protein>
    <submittedName>
        <fullName evidence="1">Uncharacterized protein</fullName>
    </submittedName>
</protein>
<keyword evidence="2" id="KW-1185">Reference proteome</keyword>
<dbReference type="AlphaFoldDB" id="A0AAV7HU83"/>